<keyword evidence="2" id="KW-1185">Reference proteome</keyword>
<gene>
    <name evidence="1" type="ORF">HPB49_011233</name>
</gene>
<evidence type="ECO:0000313" key="1">
    <source>
        <dbReference type="EMBL" id="KAH7933299.1"/>
    </source>
</evidence>
<comment type="caution">
    <text evidence="1">The sequence shown here is derived from an EMBL/GenBank/DDBJ whole genome shotgun (WGS) entry which is preliminary data.</text>
</comment>
<organism evidence="1 2">
    <name type="scientific">Dermacentor silvarum</name>
    <name type="common">Tick</name>
    <dbReference type="NCBI Taxonomy" id="543639"/>
    <lineage>
        <taxon>Eukaryota</taxon>
        <taxon>Metazoa</taxon>
        <taxon>Ecdysozoa</taxon>
        <taxon>Arthropoda</taxon>
        <taxon>Chelicerata</taxon>
        <taxon>Arachnida</taxon>
        <taxon>Acari</taxon>
        <taxon>Parasitiformes</taxon>
        <taxon>Ixodida</taxon>
        <taxon>Ixodoidea</taxon>
        <taxon>Ixodidae</taxon>
        <taxon>Rhipicephalinae</taxon>
        <taxon>Dermacentor</taxon>
    </lineage>
</organism>
<sequence>MRNPYIKAYLFFIRFSLKSITVFNALFQSEKVLVHTLHHESDKPIKKFLLNFVTAKQLQRKGCNINENDSGTYVPLEQVYIGSAGGLSCPFPCVVNSSPCAWLHCASSRLADHEAGCPWPYHVSLLLTSRPAAPGPSTMTDCRLGGPNPSSLASCCLGCR</sequence>
<dbReference type="Proteomes" id="UP000821865">
    <property type="component" value="Chromosome 9"/>
</dbReference>
<protein>
    <submittedName>
        <fullName evidence="1">Uncharacterized protein</fullName>
    </submittedName>
</protein>
<evidence type="ECO:0000313" key="2">
    <source>
        <dbReference type="Proteomes" id="UP000821865"/>
    </source>
</evidence>
<accession>A0ACB8C370</accession>
<reference evidence="1" key="1">
    <citation type="submission" date="2020-05" db="EMBL/GenBank/DDBJ databases">
        <title>Large-scale comparative analyses of tick genomes elucidate their genetic diversity and vector capacities.</title>
        <authorList>
            <person name="Jia N."/>
            <person name="Wang J."/>
            <person name="Shi W."/>
            <person name="Du L."/>
            <person name="Sun Y."/>
            <person name="Zhan W."/>
            <person name="Jiang J."/>
            <person name="Wang Q."/>
            <person name="Zhang B."/>
            <person name="Ji P."/>
            <person name="Sakyi L.B."/>
            <person name="Cui X."/>
            <person name="Yuan T."/>
            <person name="Jiang B."/>
            <person name="Yang W."/>
            <person name="Lam T.T.-Y."/>
            <person name="Chang Q."/>
            <person name="Ding S."/>
            <person name="Wang X."/>
            <person name="Zhu J."/>
            <person name="Ruan X."/>
            <person name="Zhao L."/>
            <person name="Wei J."/>
            <person name="Que T."/>
            <person name="Du C."/>
            <person name="Cheng J."/>
            <person name="Dai P."/>
            <person name="Han X."/>
            <person name="Huang E."/>
            <person name="Gao Y."/>
            <person name="Liu J."/>
            <person name="Shao H."/>
            <person name="Ye R."/>
            <person name="Li L."/>
            <person name="Wei W."/>
            <person name="Wang X."/>
            <person name="Wang C."/>
            <person name="Yang T."/>
            <person name="Huo Q."/>
            <person name="Li W."/>
            <person name="Guo W."/>
            <person name="Chen H."/>
            <person name="Zhou L."/>
            <person name="Ni X."/>
            <person name="Tian J."/>
            <person name="Zhou Y."/>
            <person name="Sheng Y."/>
            <person name="Liu T."/>
            <person name="Pan Y."/>
            <person name="Xia L."/>
            <person name="Li J."/>
            <person name="Zhao F."/>
            <person name="Cao W."/>
        </authorList>
    </citation>
    <scope>NUCLEOTIDE SEQUENCE</scope>
    <source>
        <strain evidence="1">Dsil-2018</strain>
    </source>
</reference>
<name>A0ACB8C370_DERSI</name>
<proteinExistence type="predicted"/>
<dbReference type="EMBL" id="CM023478">
    <property type="protein sequence ID" value="KAH7933299.1"/>
    <property type="molecule type" value="Genomic_DNA"/>
</dbReference>